<sequence length="419" mass="51189">EEIYRDIRKRNFLLHDPISDSYFVLKHIEFDNLNTNEDTDRSQNHKYEDLRRYESVCFNPTNKEARSANENFKTDSQPESLWNEEFVQKKIIYDKIFLLPYRRINIQHDEIRKEYSIQKYSDFYLLFYDIQKDYAIRLPYLVNIINRRCKIAHYDVSCFCAKAILSYKEFYEILSYSYEFVSIEFDYELGLEKLFDEFKQFEKYIEEEYKITVIRDKYIKDHKQFGEFIQRKNKFTSDYNHDVINFHINILKGDNYKLLPSILPLFHIIFRKNNFPMQKKFAVKIIRYLQLIICKFEVFRHFYFSTKYMNEENLQNLHSDEKFNETVAIISKILTNIIMNCCFEGHNMFDILKILDFLYFVRAKYNSIFQQFISDKILSGIYFFEEEVIKIEFLNCGNLKTFEFQEKFASTALCKRLRE</sequence>
<feature type="non-terminal residue" evidence="1">
    <location>
        <position position="419"/>
    </location>
</feature>
<reference evidence="1 2" key="2">
    <citation type="submission" date="2014-03" db="EMBL/GenBank/DDBJ databases">
        <title>The Genome Sequence of Anncaliia algerae insect isolate PRA339.</title>
        <authorList>
            <consortium name="The Broad Institute Genome Sequencing Platform"/>
            <consortium name="The Broad Institute Genome Sequencing Center for Infectious Disease"/>
            <person name="Cuomo C."/>
            <person name="Becnel J."/>
            <person name="Sanscrainte N."/>
            <person name="Walker B."/>
            <person name="Young S.K."/>
            <person name="Zeng Q."/>
            <person name="Gargeya S."/>
            <person name="Fitzgerald M."/>
            <person name="Haas B."/>
            <person name="Abouelleil A."/>
            <person name="Alvarado L."/>
            <person name="Arachchi H.M."/>
            <person name="Berlin A.M."/>
            <person name="Chapman S.B."/>
            <person name="Dewar J."/>
            <person name="Goldberg J."/>
            <person name="Griggs A."/>
            <person name="Gujja S."/>
            <person name="Hansen M."/>
            <person name="Howarth C."/>
            <person name="Imamovic A."/>
            <person name="Larimer J."/>
            <person name="McCowan C."/>
            <person name="Murphy C."/>
            <person name="Neiman D."/>
            <person name="Pearson M."/>
            <person name="Priest M."/>
            <person name="Roberts A."/>
            <person name="Saif S."/>
            <person name="Shea T."/>
            <person name="Sisk P."/>
            <person name="Sykes S."/>
            <person name="Wortman J."/>
            <person name="Nusbaum C."/>
            <person name="Birren B."/>
        </authorList>
    </citation>
    <scope>NUCLEOTIDE SEQUENCE [LARGE SCALE GENOMIC DNA]</scope>
    <source>
        <strain evidence="1 2">PRA339</strain>
    </source>
</reference>
<dbReference type="VEuPathDB" id="MicrosporidiaDB:H312_01746"/>
<evidence type="ECO:0000313" key="1">
    <source>
        <dbReference type="EMBL" id="KCZ80863.1"/>
    </source>
</evidence>
<organism evidence="1 2">
    <name type="scientific">Anncaliia algerae PRA339</name>
    <dbReference type="NCBI Taxonomy" id="1288291"/>
    <lineage>
        <taxon>Eukaryota</taxon>
        <taxon>Fungi</taxon>
        <taxon>Fungi incertae sedis</taxon>
        <taxon>Microsporidia</taxon>
        <taxon>Tubulinosematoidea</taxon>
        <taxon>Tubulinosematidae</taxon>
        <taxon>Anncaliia</taxon>
    </lineage>
</organism>
<dbReference type="EMBL" id="KK365160">
    <property type="protein sequence ID" value="KCZ80863.1"/>
    <property type="molecule type" value="Genomic_DNA"/>
</dbReference>
<gene>
    <name evidence="1" type="ORF">H312_01746</name>
</gene>
<protein>
    <submittedName>
        <fullName evidence="1">Uncharacterized protein</fullName>
    </submittedName>
</protein>
<proteinExistence type="predicted"/>
<evidence type="ECO:0000313" key="2">
    <source>
        <dbReference type="Proteomes" id="UP000030655"/>
    </source>
</evidence>
<reference evidence="2" key="1">
    <citation type="submission" date="2013-02" db="EMBL/GenBank/DDBJ databases">
        <authorList>
            <consortium name="The Broad Institute Genome Sequencing Platform"/>
            <person name="Cuomo C."/>
            <person name="Becnel J."/>
            <person name="Sanscrainte N."/>
            <person name="Walker B."/>
            <person name="Young S.K."/>
            <person name="Zeng Q."/>
            <person name="Gargeya S."/>
            <person name="Fitzgerald M."/>
            <person name="Haas B."/>
            <person name="Abouelleil A."/>
            <person name="Alvarado L."/>
            <person name="Arachchi H.M."/>
            <person name="Berlin A.M."/>
            <person name="Chapman S.B."/>
            <person name="Dewar J."/>
            <person name="Goldberg J."/>
            <person name="Griggs A."/>
            <person name="Gujja S."/>
            <person name="Hansen M."/>
            <person name="Howarth C."/>
            <person name="Imamovic A."/>
            <person name="Larimer J."/>
            <person name="McCowan C."/>
            <person name="Murphy C."/>
            <person name="Neiman D."/>
            <person name="Pearson M."/>
            <person name="Priest M."/>
            <person name="Roberts A."/>
            <person name="Saif S."/>
            <person name="Shea T."/>
            <person name="Sisk P."/>
            <person name="Sykes S."/>
            <person name="Wortman J."/>
            <person name="Nusbaum C."/>
            <person name="Birren B."/>
        </authorList>
    </citation>
    <scope>NUCLEOTIDE SEQUENCE [LARGE SCALE GENOMIC DNA]</scope>
    <source>
        <strain evidence="2">PRA339</strain>
    </source>
</reference>
<dbReference type="OrthoDB" id="10391915at2759"/>
<dbReference type="HOGENOM" id="CLU_666590_0_0_1"/>
<keyword evidence="2" id="KW-1185">Reference proteome</keyword>
<accession>A0A059F0N4</accession>
<dbReference type="AlphaFoldDB" id="A0A059F0N4"/>
<dbReference type="Proteomes" id="UP000030655">
    <property type="component" value="Unassembled WGS sequence"/>
</dbReference>
<feature type="non-terminal residue" evidence="1">
    <location>
        <position position="1"/>
    </location>
</feature>
<name>A0A059F0N4_9MICR</name>